<dbReference type="EMBL" id="CM037016">
    <property type="protein sequence ID" value="KAH7679704.1"/>
    <property type="molecule type" value="Genomic_DNA"/>
</dbReference>
<protein>
    <submittedName>
        <fullName evidence="1">Leucine zipper homeobox-associated protein</fullName>
    </submittedName>
</protein>
<keyword evidence="1" id="KW-0371">Homeobox</keyword>
<keyword evidence="1" id="KW-0238">DNA-binding</keyword>
<gene>
    <name evidence="1" type="ORF">IHE45_06G075900</name>
</gene>
<proteinExistence type="predicted"/>
<keyword evidence="2" id="KW-1185">Reference proteome</keyword>
<organism evidence="1 2">
    <name type="scientific">Dioscorea alata</name>
    <name type="common">Purple yam</name>
    <dbReference type="NCBI Taxonomy" id="55571"/>
    <lineage>
        <taxon>Eukaryota</taxon>
        <taxon>Viridiplantae</taxon>
        <taxon>Streptophyta</taxon>
        <taxon>Embryophyta</taxon>
        <taxon>Tracheophyta</taxon>
        <taxon>Spermatophyta</taxon>
        <taxon>Magnoliopsida</taxon>
        <taxon>Liliopsida</taxon>
        <taxon>Dioscoreales</taxon>
        <taxon>Dioscoreaceae</taxon>
        <taxon>Dioscorea</taxon>
    </lineage>
</organism>
<comment type="caution">
    <text evidence="1">The sequence shown here is derived from an EMBL/GenBank/DDBJ whole genome shotgun (WGS) entry which is preliminary data.</text>
</comment>
<evidence type="ECO:0000313" key="1">
    <source>
        <dbReference type="EMBL" id="KAH7679704.1"/>
    </source>
</evidence>
<dbReference type="Proteomes" id="UP000827976">
    <property type="component" value="Chromosome 6"/>
</dbReference>
<reference evidence="2" key="1">
    <citation type="journal article" date="2022" name="Nat. Commun.">
        <title>Chromosome evolution and the genetic basis of agronomically important traits in greater yam.</title>
        <authorList>
            <person name="Bredeson J.V."/>
            <person name="Lyons J.B."/>
            <person name="Oniyinde I.O."/>
            <person name="Okereke N.R."/>
            <person name="Kolade O."/>
            <person name="Nnabue I."/>
            <person name="Nwadili C.O."/>
            <person name="Hribova E."/>
            <person name="Parker M."/>
            <person name="Nwogha J."/>
            <person name="Shu S."/>
            <person name="Carlson J."/>
            <person name="Kariba R."/>
            <person name="Muthemba S."/>
            <person name="Knop K."/>
            <person name="Barton G.J."/>
            <person name="Sherwood A.V."/>
            <person name="Lopez-Montes A."/>
            <person name="Asiedu R."/>
            <person name="Jamnadass R."/>
            <person name="Muchugi A."/>
            <person name="Goodstein D."/>
            <person name="Egesi C.N."/>
            <person name="Featherston J."/>
            <person name="Asfaw A."/>
            <person name="Simpson G.G."/>
            <person name="Dolezel J."/>
            <person name="Hendre P.S."/>
            <person name="Van Deynze A."/>
            <person name="Kumar P.L."/>
            <person name="Obidiegwu J.E."/>
            <person name="Bhattacharjee R."/>
            <person name="Rokhsar D.S."/>
        </authorList>
    </citation>
    <scope>NUCLEOTIDE SEQUENCE [LARGE SCALE GENOMIC DNA]</scope>
    <source>
        <strain evidence="2">cv. TDa95/00328</strain>
    </source>
</reference>
<evidence type="ECO:0000313" key="2">
    <source>
        <dbReference type="Proteomes" id="UP000827976"/>
    </source>
</evidence>
<accession>A0ACB7VXW9</accession>
<name>A0ACB7VXW9_DIOAL</name>
<sequence>MGFVEEEEEEIGEDAYGGGAPPEKKRRLEAEKVHELERSFEAQSKLDPERKARLACELGLEPRQVAVWFQNRRARWKVKRLERDFGSMRAARDALELDVGALRRETSALALEAAELRAKLAAKLSFGFGADKPPVGEGTSPPPLEQMIAVGLERKSISSEEYEPLDCPVKKGLFYEEELMDYGWSLGCYEEW</sequence>